<sequence length="1029" mass="113484">MNSTPSVPSTLSRLPRSLNPLETWGFGLAGPPGWTGVAPAINAALSAQAIFVWIPVTLVGVLINYQVKRLGLAAMDVAGGTPNYLSRLLGRYPFLARYAAIGYLLNWVSAISLNAIILTDLVGDNLEGFGISCPRMVMRIGFMLLPFIVACSGTRALSILLLFFIVPSIGILVTFSLQGLGWLALSPASPGFFPADWGTFSFADWAKWSFFATFVTYSSETASSFVADSRRPVKTLKFLDVAAWTGALIFIGGSWVVMRLATAPELKDNTFANLMASAQPFWGQSASLIITFVLASSCLLTMATAVSNSPRILYQLALDHHLAPVFTVVSGRGVFGPTLSLVFGLSLFYLLWGDIAHIVVVGNVAWFVSFMLLHLAVWMQRGKAPVFAPWLSLIIFLIEFVVLLVGGWAWGRNDFWIGLLSPIGILLINAAIQRIRFAPFRAKWWLRRYQSPSAFDVKDLLMFQVVTLIALICGAVLGGWGFRSLLAHGSVQQANNLILVLLIIVVFIGVAIACWTTLPQVLAVEEARDRAENLNQDLEQRVEQRTAELRNAKELADSANHAKSDFLANMSHELRTPLNGILGYAQILQRSTSLAEKEQKGVSIIHQCASHLLTLINDILDLSKIEAQKMELYPAEFHLSAFLQGVVEICRIKAEQKGIDFIYQSSADLPIAVQADEKRLRQVLINLLGNAIKFTDKGQVILAVKSQRANGNQTCDQAIYQICFQVKDTGIGIASEDIAKIFLPFEQAGSIKKQSEGTGLGLAITQKIVQMMGSTLKLQSEAEKGSTFWFDVDLPEAEDWAKASKAVQKGNIIGYSGQKRKVLIVDDRWENRSVIVNLLEPIGFEVLEAEHGQDGLDKALQLKPDLIISDIAMPVMDGYELMKQLRQSPILCDVPVIASSASAFDSDKYKALNAGSNEFIPKPVQANHLLEALAKLLQLEWAYEEKAQERKSENELQVGSNTVQIVPPNFEDLTLLHELSRKGLVNDLLLELERIEKLNNKFTPFVQQARTLAKGFKLKQIRAYVEEYL</sequence>
<keyword evidence="16" id="KW-1133">Transmembrane helix</keyword>
<evidence type="ECO:0000256" key="3">
    <source>
        <dbReference type="ARBA" id="ARBA00006402"/>
    </source>
</evidence>
<dbReference type="PANTHER" id="PTHR45339:SF1">
    <property type="entry name" value="HYBRID SIGNAL TRANSDUCTION HISTIDINE KINASE J"/>
    <property type="match status" value="1"/>
</dbReference>
<dbReference type="GO" id="GO:0005524">
    <property type="term" value="F:ATP binding"/>
    <property type="evidence" value="ECO:0007669"/>
    <property type="project" value="UniProtKB-KW"/>
</dbReference>
<dbReference type="CDD" id="cd17546">
    <property type="entry name" value="REC_hyHK_CKI1_RcsC-like"/>
    <property type="match status" value="1"/>
</dbReference>
<dbReference type="Gene3D" id="1.10.287.130">
    <property type="match status" value="1"/>
</dbReference>
<dbReference type="InterPro" id="IPR005467">
    <property type="entry name" value="His_kinase_dom"/>
</dbReference>
<feature type="domain" description="Histidine kinase" evidence="17">
    <location>
        <begin position="569"/>
        <end position="796"/>
    </location>
</feature>
<feature type="transmembrane region" description="Helical" evidence="16">
    <location>
        <begin position="160"/>
        <end position="185"/>
    </location>
</feature>
<evidence type="ECO:0000313" key="19">
    <source>
        <dbReference type="EMBL" id="PSB24448.1"/>
    </source>
</evidence>
<keyword evidence="15" id="KW-0175">Coiled coil</keyword>
<dbReference type="InterPro" id="IPR036097">
    <property type="entry name" value="HisK_dim/P_sf"/>
</dbReference>
<dbReference type="EC" id="2.7.13.3" evidence="4"/>
<evidence type="ECO:0000256" key="9">
    <source>
        <dbReference type="ARBA" id="ARBA00022840"/>
    </source>
</evidence>
<dbReference type="PROSITE" id="PS50110">
    <property type="entry name" value="RESPONSE_REGULATORY"/>
    <property type="match status" value="1"/>
</dbReference>
<feature type="transmembrane region" description="Helical" evidence="16">
    <location>
        <begin position="390"/>
        <end position="410"/>
    </location>
</feature>
<keyword evidence="6" id="KW-0808">Transferase</keyword>
<dbReference type="SUPFAM" id="SSF55874">
    <property type="entry name" value="ATPase domain of HSP90 chaperone/DNA topoisomerase II/histidine kinase"/>
    <property type="match status" value="1"/>
</dbReference>
<feature type="transmembrane region" description="Helical" evidence="16">
    <location>
        <begin position="238"/>
        <end position="261"/>
    </location>
</feature>
<dbReference type="InterPro" id="IPR001789">
    <property type="entry name" value="Sig_transdc_resp-reg_receiver"/>
</dbReference>
<evidence type="ECO:0000256" key="4">
    <source>
        <dbReference type="ARBA" id="ARBA00012438"/>
    </source>
</evidence>
<feature type="domain" description="Response regulatory" evidence="18">
    <location>
        <begin position="821"/>
        <end position="937"/>
    </location>
</feature>
<keyword evidence="10" id="KW-0902">Two-component regulatory system</keyword>
<evidence type="ECO:0000256" key="1">
    <source>
        <dbReference type="ARBA" id="ARBA00000085"/>
    </source>
</evidence>
<feature type="transmembrane region" description="Helical" evidence="16">
    <location>
        <begin position="325"/>
        <end position="349"/>
    </location>
</feature>
<keyword evidence="11 16" id="KW-0472">Membrane</keyword>
<reference evidence="19 20" key="2">
    <citation type="submission" date="2018-03" db="EMBL/GenBank/DDBJ databases">
        <title>The ancient ancestry and fast evolution of plastids.</title>
        <authorList>
            <person name="Moore K.R."/>
            <person name="Magnabosco C."/>
            <person name="Momper L."/>
            <person name="Gold D.A."/>
            <person name="Bosak T."/>
            <person name="Fournier G.P."/>
        </authorList>
    </citation>
    <scope>NUCLEOTIDE SEQUENCE [LARGE SCALE GENOMIC DNA]</scope>
    <source>
        <strain evidence="19 20">ULC18</strain>
    </source>
</reference>
<dbReference type="FunFam" id="3.30.565.10:FF:000010">
    <property type="entry name" value="Sensor histidine kinase RcsC"/>
    <property type="match status" value="1"/>
</dbReference>
<keyword evidence="7" id="KW-0547">Nucleotide-binding</keyword>
<dbReference type="Pfam" id="PF00072">
    <property type="entry name" value="Response_reg"/>
    <property type="match status" value="1"/>
</dbReference>
<evidence type="ECO:0000256" key="14">
    <source>
        <dbReference type="PROSITE-ProRule" id="PRU00169"/>
    </source>
</evidence>
<dbReference type="Proteomes" id="UP000239576">
    <property type="component" value="Unassembled WGS sequence"/>
</dbReference>
<dbReference type="Pfam" id="PF02518">
    <property type="entry name" value="HATPase_c"/>
    <property type="match status" value="1"/>
</dbReference>
<dbReference type="CDD" id="cd16922">
    <property type="entry name" value="HATPase_EvgS-ArcB-TorS-like"/>
    <property type="match status" value="1"/>
</dbReference>
<evidence type="ECO:0000256" key="2">
    <source>
        <dbReference type="ARBA" id="ARBA00004370"/>
    </source>
</evidence>
<evidence type="ECO:0000256" key="15">
    <source>
        <dbReference type="SAM" id="Coils"/>
    </source>
</evidence>
<evidence type="ECO:0000256" key="5">
    <source>
        <dbReference type="ARBA" id="ARBA00022553"/>
    </source>
</evidence>
<organism evidence="19 20">
    <name type="scientific">Stenomitos frigidus ULC18</name>
    <dbReference type="NCBI Taxonomy" id="2107698"/>
    <lineage>
        <taxon>Bacteria</taxon>
        <taxon>Bacillati</taxon>
        <taxon>Cyanobacteriota</taxon>
        <taxon>Cyanophyceae</taxon>
        <taxon>Leptolyngbyales</taxon>
        <taxon>Leptolyngbyaceae</taxon>
        <taxon>Stenomitos</taxon>
    </lineage>
</organism>
<dbReference type="InterPro" id="IPR003594">
    <property type="entry name" value="HATPase_dom"/>
</dbReference>
<dbReference type="Gene3D" id="3.40.50.2300">
    <property type="match status" value="1"/>
</dbReference>
<dbReference type="PROSITE" id="PS50109">
    <property type="entry name" value="HIS_KIN"/>
    <property type="match status" value="1"/>
</dbReference>
<dbReference type="Gene3D" id="3.30.565.10">
    <property type="entry name" value="Histidine kinase-like ATPase, C-terminal domain"/>
    <property type="match status" value="1"/>
</dbReference>
<feature type="transmembrane region" description="Helical" evidence="16">
    <location>
        <begin position="355"/>
        <end position="378"/>
    </location>
</feature>
<protein>
    <recommendedName>
        <fullName evidence="13">Circadian input-output histidine kinase CikA</fullName>
        <ecNumber evidence="4">2.7.13.3</ecNumber>
    </recommendedName>
</protein>
<evidence type="ECO:0000256" key="6">
    <source>
        <dbReference type="ARBA" id="ARBA00022679"/>
    </source>
</evidence>
<dbReference type="EMBL" id="PVWK01000144">
    <property type="protein sequence ID" value="PSB24448.1"/>
    <property type="molecule type" value="Genomic_DNA"/>
</dbReference>
<dbReference type="InterPro" id="IPR004358">
    <property type="entry name" value="Sig_transdc_His_kin-like_C"/>
</dbReference>
<feature type="transmembrane region" description="Helical" evidence="16">
    <location>
        <begin position="281"/>
        <end position="304"/>
    </location>
</feature>
<dbReference type="PRINTS" id="PR00344">
    <property type="entry name" value="BCTRLSENSOR"/>
</dbReference>
<comment type="similarity">
    <text evidence="3">In the N-terminal section; belongs to the phytochrome family.</text>
</comment>
<proteinExistence type="inferred from homology"/>
<evidence type="ECO:0000259" key="18">
    <source>
        <dbReference type="PROSITE" id="PS50110"/>
    </source>
</evidence>
<dbReference type="SUPFAM" id="SSF52172">
    <property type="entry name" value="CheY-like"/>
    <property type="match status" value="1"/>
</dbReference>
<comment type="subcellular location">
    <subcellularLocation>
        <location evidence="2">Membrane</location>
    </subcellularLocation>
</comment>
<keyword evidence="9" id="KW-0067">ATP-binding</keyword>
<comment type="catalytic activity">
    <reaction evidence="1">
        <text>ATP + protein L-histidine = ADP + protein N-phospho-L-histidine.</text>
        <dbReference type="EC" id="2.7.13.3"/>
    </reaction>
</comment>
<dbReference type="SMART" id="SM00388">
    <property type="entry name" value="HisKA"/>
    <property type="match status" value="1"/>
</dbReference>
<dbReference type="AlphaFoldDB" id="A0A2T1DVC6"/>
<dbReference type="PANTHER" id="PTHR45339">
    <property type="entry name" value="HYBRID SIGNAL TRANSDUCTION HISTIDINE KINASE J"/>
    <property type="match status" value="1"/>
</dbReference>
<accession>A0A2T1DVC6</accession>
<feature type="transmembrane region" description="Helical" evidence="16">
    <location>
        <begin position="136"/>
        <end position="153"/>
    </location>
</feature>
<dbReference type="GO" id="GO:0000155">
    <property type="term" value="F:phosphorelay sensor kinase activity"/>
    <property type="evidence" value="ECO:0007669"/>
    <property type="project" value="InterPro"/>
</dbReference>
<evidence type="ECO:0000256" key="16">
    <source>
        <dbReference type="SAM" id="Phobius"/>
    </source>
</evidence>
<evidence type="ECO:0000256" key="10">
    <source>
        <dbReference type="ARBA" id="ARBA00023012"/>
    </source>
</evidence>
<evidence type="ECO:0000259" key="17">
    <source>
        <dbReference type="PROSITE" id="PS50109"/>
    </source>
</evidence>
<evidence type="ECO:0000256" key="8">
    <source>
        <dbReference type="ARBA" id="ARBA00022777"/>
    </source>
</evidence>
<evidence type="ECO:0000256" key="13">
    <source>
        <dbReference type="ARBA" id="ARBA00074306"/>
    </source>
</evidence>
<evidence type="ECO:0000256" key="7">
    <source>
        <dbReference type="ARBA" id="ARBA00022741"/>
    </source>
</evidence>
<dbReference type="SMART" id="SM00448">
    <property type="entry name" value="REC"/>
    <property type="match status" value="1"/>
</dbReference>
<dbReference type="InterPro" id="IPR003661">
    <property type="entry name" value="HisK_dim/P_dom"/>
</dbReference>
<evidence type="ECO:0000256" key="11">
    <source>
        <dbReference type="ARBA" id="ARBA00023136"/>
    </source>
</evidence>
<feature type="transmembrane region" description="Helical" evidence="16">
    <location>
        <begin position="95"/>
        <end position="116"/>
    </location>
</feature>
<dbReference type="FunFam" id="1.10.287.130:FF:000038">
    <property type="entry name" value="Sensory transduction histidine kinase"/>
    <property type="match status" value="1"/>
</dbReference>
<evidence type="ECO:0000256" key="12">
    <source>
        <dbReference type="ARBA" id="ARBA00023306"/>
    </source>
</evidence>
<dbReference type="CDD" id="cd00082">
    <property type="entry name" value="HisKA"/>
    <property type="match status" value="1"/>
</dbReference>
<keyword evidence="5 14" id="KW-0597">Phosphoprotein</keyword>
<feature type="transmembrane region" description="Helical" evidence="16">
    <location>
        <begin position="40"/>
        <end position="65"/>
    </location>
</feature>
<dbReference type="GO" id="GO:0016020">
    <property type="term" value="C:membrane"/>
    <property type="evidence" value="ECO:0007669"/>
    <property type="project" value="UniProtKB-SubCell"/>
</dbReference>
<feature type="transmembrane region" description="Helical" evidence="16">
    <location>
        <begin position="497"/>
        <end position="518"/>
    </location>
</feature>
<comment type="caution">
    <text evidence="19">The sequence shown here is derived from an EMBL/GenBank/DDBJ whole genome shotgun (WGS) entry which is preliminary data.</text>
</comment>
<dbReference type="Gene3D" id="1.20.1740.10">
    <property type="entry name" value="Amino acid/polyamine transporter I"/>
    <property type="match status" value="1"/>
</dbReference>
<dbReference type="InterPro" id="IPR036890">
    <property type="entry name" value="HATPase_C_sf"/>
</dbReference>
<feature type="modified residue" description="4-aspartylphosphate" evidence="14">
    <location>
        <position position="870"/>
    </location>
</feature>
<dbReference type="InterPro" id="IPR011006">
    <property type="entry name" value="CheY-like_superfamily"/>
</dbReference>
<dbReference type="Pfam" id="PF00512">
    <property type="entry name" value="HisKA"/>
    <property type="match status" value="1"/>
</dbReference>
<keyword evidence="12" id="KW-0131">Cell cycle</keyword>
<dbReference type="SUPFAM" id="SSF47384">
    <property type="entry name" value="Homodimeric domain of signal transducing histidine kinase"/>
    <property type="match status" value="1"/>
</dbReference>
<evidence type="ECO:0000313" key="20">
    <source>
        <dbReference type="Proteomes" id="UP000239576"/>
    </source>
</evidence>
<keyword evidence="16" id="KW-0812">Transmembrane</keyword>
<name>A0A2T1DVC6_9CYAN</name>
<keyword evidence="8 19" id="KW-0418">Kinase</keyword>
<keyword evidence="20" id="KW-1185">Reference proteome</keyword>
<feature type="transmembrane region" description="Helical" evidence="16">
    <location>
        <begin position="460"/>
        <end position="482"/>
    </location>
</feature>
<gene>
    <name evidence="19" type="ORF">C7B82_27030</name>
</gene>
<feature type="coiled-coil region" evidence="15">
    <location>
        <begin position="521"/>
        <end position="555"/>
    </location>
</feature>
<feature type="transmembrane region" description="Helical" evidence="16">
    <location>
        <begin position="416"/>
        <end position="439"/>
    </location>
</feature>
<dbReference type="SMART" id="SM00387">
    <property type="entry name" value="HATPase_c"/>
    <property type="match status" value="1"/>
</dbReference>
<reference evidence="20" key="1">
    <citation type="submission" date="2018-02" db="EMBL/GenBank/DDBJ databases">
        <authorList>
            <person name="Moore K."/>
            <person name="Momper L."/>
        </authorList>
    </citation>
    <scope>NUCLEOTIDE SEQUENCE [LARGE SCALE GENOMIC DNA]</scope>
    <source>
        <strain evidence="20">ULC18</strain>
    </source>
</reference>
<dbReference type="OrthoDB" id="5389090at2"/>